<evidence type="ECO:0000313" key="3">
    <source>
        <dbReference type="Proteomes" id="UP000183076"/>
    </source>
</evidence>
<dbReference type="SUPFAM" id="SSF56112">
    <property type="entry name" value="Protein kinase-like (PK-like)"/>
    <property type="match status" value="1"/>
</dbReference>
<dbReference type="Proteomes" id="UP000183076">
    <property type="component" value="Unassembled WGS sequence"/>
</dbReference>
<dbReference type="InterPro" id="IPR041726">
    <property type="entry name" value="ACAD10_11_N"/>
</dbReference>
<gene>
    <name evidence="2" type="ORF">SAMN04488041_11044</name>
</gene>
<evidence type="ECO:0000259" key="1">
    <source>
        <dbReference type="Pfam" id="PF01636"/>
    </source>
</evidence>
<keyword evidence="2" id="KW-0418">Kinase</keyword>
<dbReference type="InterPro" id="IPR002575">
    <property type="entry name" value="Aminoglycoside_PTrfase"/>
</dbReference>
<dbReference type="GO" id="GO:0016301">
    <property type="term" value="F:kinase activity"/>
    <property type="evidence" value="ECO:0007669"/>
    <property type="project" value="UniProtKB-KW"/>
</dbReference>
<dbReference type="Gene3D" id="3.30.200.20">
    <property type="entry name" value="Phosphorylase Kinase, domain 1"/>
    <property type="match status" value="1"/>
</dbReference>
<accession>A0A1H3DDR9</accession>
<dbReference type="STRING" id="60137.SAMN04488041_11044"/>
<reference evidence="3" key="1">
    <citation type="submission" date="2016-10" db="EMBL/GenBank/DDBJ databases">
        <authorList>
            <person name="Varghese N."/>
            <person name="Submissions S."/>
        </authorList>
    </citation>
    <scope>NUCLEOTIDE SEQUENCE [LARGE SCALE GENOMIC DNA]</scope>
    <source>
        <strain evidence="3">DSM 10014</strain>
    </source>
</reference>
<dbReference type="Pfam" id="PF01636">
    <property type="entry name" value="APH"/>
    <property type="match status" value="1"/>
</dbReference>
<dbReference type="RefSeq" id="WP_342005999.1">
    <property type="nucleotide sequence ID" value="NZ_FNNB01000010.1"/>
</dbReference>
<dbReference type="InterPro" id="IPR011009">
    <property type="entry name" value="Kinase-like_dom_sf"/>
</dbReference>
<keyword evidence="2" id="KW-0808">Transferase</keyword>
<dbReference type="EMBL" id="FNNB01000010">
    <property type="protein sequence ID" value="SDX63834.1"/>
    <property type="molecule type" value="Genomic_DNA"/>
</dbReference>
<sequence>MMNQANIETIPVDQQALTAWMDDIGLERGPLSNLQLLAGGTQNILLRFDRGGREFVLRRPPLHLRKNSNETMKREARILEALSATDVPHPRFIAGCDDEAVLGACFYLMAPVEGFNPANGLPQLHANDPAIRARMGYSYIEGMAALGAVDYKAVGLEGFGKPDGFLQRQTGRWMSQLEGYAAFDEWTGFKELPDVERIVSWLEDNLPQDFTSGIFHGDCHLANTMFAPDSPKLVAFVDWELATIGDPLIDLGWVMATWADEHTPVVGDIEPWDGFPSLNELIAHYDRHSTRSLDAVAWYGVLACFKLGTLLEGTHARASAGKAPKETGDHLHAMTISLFNRAHRLIAKN</sequence>
<dbReference type="PANTHER" id="PTHR21310:SF40">
    <property type="entry name" value="AMINOGLYCOSIDE PHOSPHOTRANSFERASE DOMAIN-CONTAINING PROTEIN-RELATED"/>
    <property type="match status" value="1"/>
</dbReference>
<protein>
    <submittedName>
        <fullName evidence="2">Predicted kinase, aminoglycoside phosphotransferase (APT) family</fullName>
    </submittedName>
</protein>
<organism evidence="2 3">
    <name type="scientific">Sulfitobacter pontiacus</name>
    <dbReference type="NCBI Taxonomy" id="60137"/>
    <lineage>
        <taxon>Bacteria</taxon>
        <taxon>Pseudomonadati</taxon>
        <taxon>Pseudomonadota</taxon>
        <taxon>Alphaproteobacteria</taxon>
        <taxon>Rhodobacterales</taxon>
        <taxon>Roseobacteraceae</taxon>
        <taxon>Sulfitobacter</taxon>
    </lineage>
</organism>
<dbReference type="CDD" id="cd05154">
    <property type="entry name" value="ACAD10_11_N-like"/>
    <property type="match status" value="1"/>
</dbReference>
<feature type="domain" description="Aminoglycoside phosphotransferase" evidence="1">
    <location>
        <begin position="35"/>
        <end position="264"/>
    </location>
</feature>
<dbReference type="AlphaFoldDB" id="A0A1H3DDR9"/>
<name>A0A1H3DDR9_9RHOB</name>
<evidence type="ECO:0000313" key="2">
    <source>
        <dbReference type="EMBL" id="SDX63834.1"/>
    </source>
</evidence>
<dbReference type="Gene3D" id="3.90.1200.10">
    <property type="match status" value="1"/>
</dbReference>
<dbReference type="PANTHER" id="PTHR21310">
    <property type="entry name" value="AMINOGLYCOSIDE PHOSPHOTRANSFERASE-RELATED-RELATED"/>
    <property type="match status" value="1"/>
</dbReference>
<proteinExistence type="predicted"/>
<dbReference type="InterPro" id="IPR051678">
    <property type="entry name" value="AGP_Transferase"/>
</dbReference>